<comment type="caution">
    <text evidence="2">The sequence shown here is derived from an EMBL/GenBank/DDBJ whole genome shotgun (WGS) entry which is preliminary data.</text>
</comment>
<keyword evidence="3" id="KW-1185">Reference proteome</keyword>
<evidence type="ECO:0000313" key="2">
    <source>
        <dbReference type="EMBL" id="KAG2196704.1"/>
    </source>
</evidence>
<dbReference type="AlphaFoldDB" id="A0A8H7V028"/>
<dbReference type="EMBL" id="JAEPRD010000141">
    <property type="protein sequence ID" value="KAG2196704.1"/>
    <property type="molecule type" value="Genomic_DNA"/>
</dbReference>
<proteinExistence type="predicted"/>
<feature type="region of interest" description="Disordered" evidence="1">
    <location>
        <begin position="1"/>
        <end position="95"/>
    </location>
</feature>
<protein>
    <submittedName>
        <fullName evidence="2">Uncharacterized protein</fullName>
    </submittedName>
</protein>
<name>A0A8H7V028_9FUNG</name>
<feature type="compositionally biased region" description="Basic and acidic residues" evidence="1">
    <location>
        <begin position="85"/>
        <end position="95"/>
    </location>
</feature>
<accession>A0A8H7V028</accession>
<dbReference type="OrthoDB" id="2286779at2759"/>
<sequence length="95" mass="10572">MDIGNLPIYNNDNKQKSRTFGEAPEPKSAWDQIGDYEQGPATTTTTNDDDEDDKRPEQFDNPIKTPTAKERQESDEAASNASKAAVKESRKNQAL</sequence>
<organism evidence="2 3">
    <name type="scientific">Mucor saturninus</name>
    <dbReference type="NCBI Taxonomy" id="64648"/>
    <lineage>
        <taxon>Eukaryota</taxon>
        <taxon>Fungi</taxon>
        <taxon>Fungi incertae sedis</taxon>
        <taxon>Mucoromycota</taxon>
        <taxon>Mucoromycotina</taxon>
        <taxon>Mucoromycetes</taxon>
        <taxon>Mucorales</taxon>
        <taxon>Mucorineae</taxon>
        <taxon>Mucoraceae</taxon>
        <taxon>Mucor</taxon>
    </lineage>
</organism>
<reference evidence="2" key="1">
    <citation type="submission" date="2020-12" db="EMBL/GenBank/DDBJ databases">
        <title>Metabolic potential, ecology and presence of endohyphal bacteria is reflected in genomic diversity of Mucoromycotina.</title>
        <authorList>
            <person name="Muszewska A."/>
            <person name="Okrasinska A."/>
            <person name="Steczkiewicz K."/>
            <person name="Drgas O."/>
            <person name="Orlowska M."/>
            <person name="Perlinska-Lenart U."/>
            <person name="Aleksandrzak-Piekarczyk T."/>
            <person name="Szatraj K."/>
            <person name="Zielenkiewicz U."/>
            <person name="Pilsyk S."/>
            <person name="Malc E."/>
            <person name="Mieczkowski P."/>
            <person name="Kruszewska J.S."/>
            <person name="Biernat P."/>
            <person name="Pawlowska J."/>
        </authorList>
    </citation>
    <scope>NUCLEOTIDE SEQUENCE</scope>
    <source>
        <strain evidence="2">WA0000017839</strain>
    </source>
</reference>
<gene>
    <name evidence="2" type="ORF">INT47_009614</name>
</gene>
<evidence type="ECO:0000313" key="3">
    <source>
        <dbReference type="Proteomes" id="UP000603453"/>
    </source>
</evidence>
<evidence type="ECO:0000256" key="1">
    <source>
        <dbReference type="SAM" id="MobiDB-lite"/>
    </source>
</evidence>
<dbReference type="Proteomes" id="UP000603453">
    <property type="component" value="Unassembled WGS sequence"/>
</dbReference>